<dbReference type="PANTHER" id="PTHR38436:SF1">
    <property type="entry name" value="ESTER CYCLASE"/>
    <property type="match status" value="1"/>
</dbReference>
<dbReference type="Pfam" id="PF12680">
    <property type="entry name" value="SnoaL_2"/>
    <property type="match status" value="1"/>
</dbReference>
<feature type="chain" id="PRO_5005262734" evidence="1">
    <location>
        <begin position="20"/>
        <end position="147"/>
    </location>
</feature>
<comment type="caution">
    <text evidence="3">The sequence shown here is derived from an EMBL/GenBank/DDBJ whole genome shotgun (WGS) entry which is preliminary data.</text>
</comment>
<dbReference type="AlphaFoldDB" id="A0A0J5P7P8"/>
<accession>A0A0J5P7P8</accession>
<dbReference type="PATRIC" id="fig|67855.3.peg.1145"/>
<gene>
    <name evidence="3" type="ORF">RO21_05840</name>
</gene>
<protein>
    <submittedName>
        <fullName evidence="3">Membrane protein</fullName>
    </submittedName>
</protein>
<feature type="domain" description="SnoaL-like" evidence="2">
    <location>
        <begin position="32"/>
        <end position="129"/>
    </location>
</feature>
<evidence type="ECO:0000313" key="3">
    <source>
        <dbReference type="EMBL" id="KMK51524.1"/>
    </source>
</evidence>
<dbReference type="PANTHER" id="PTHR38436">
    <property type="entry name" value="POLYKETIDE CYCLASE SNOAL-LIKE DOMAIN"/>
    <property type="match status" value="1"/>
</dbReference>
<evidence type="ECO:0000256" key="1">
    <source>
        <dbReference type="SAM" id="SignalP"/>
    </source>
</evidence>
<dbReference type="Proteomes" id="UP000036270">
    <property type="component" value="Unassembled WGS sequence"/>
</dbReference>
<feature type="signal peptide" evidence="1">
    <location>
        <begin position="1"/>
        <end position="19"/>
    </location>
</feature>
<keyword evidence="1" id="KW-0732">Signal</keyword>
<dbReference type="InterPro" id="IPR037401">
    <property type="entry name" value="SnoaL-like"/>
</dbReference>
<dbReference type="RefSeq" id="WP_047976861.1">
    <property type="nucleotide sequence ID" value="NZ_JWIZ01000031.1"/>
</dbReference>
<dbReference type="SUPFAM" id="SSF54427">
    <property type="entry name" value="NTF2-like"/>
    <property type="match status" value="1"/>
</dbReference>
<name>A0A0J5P7P8_9PAST</name>
<dbReference type="InterPro" id="IPR009959">
    <property type="entry name" value="Cyclase_SnoaL-like"/>
</dbReference>
<dbReference type="EMBL" id="JWIZ01000031">
    <property type="protein sequence ID" value="KMK51524.1"/>
    <property type="molecule type" value="Genomic_DNA"/>
</dbReference>
<dbReference type="Gene3D" id="3.10.450.50">
    <property type="match status" value="1"/>
</dbReference>
<reference evidence="3 4" key="1">
    <citation type="submission" date="2014-12" db="EMBL/GenBank/DDBJ databases">
        <title>Reclassification of Actinobacillus muris as Muribacter muris.</title>
        <authorList>
            <person name="Christensen H."/>
            <person name="Nicklas W."/>
            <person name="Bisgaard M."/>
        </authorList>
    </citation>
    <scope>NUCLEOTIDE SEQUENCE [LARGE SCALE GENOMIC DNA]</scope>
    <source>
        <strain evidence="3 4">Ackerman80-443D</strain>
    </source>
</reference>
<dbReference type="GO" id="GO:0030638">
    <property type="term" value="P:polyketide metabolic process"/>
    <property type="evidence" value="ECO:0007669"/>
    <property type="project" value="InterPro"/>
</dbReference>
<organism evidence="3 4">
    <name type="scientific">Muribacter muris</name>
    <dbReference type="NCBI Taxonomy" id="67855"/>
    <lineage>
        <taxon>Bacteria</taxon>
        <taxon>Pseudomonadati</taxon>
        <taxon>Pseudomonadota</taxon>
        <taxon>Gammaproteobacteria</taxon>
        <taxon>Pasteurellales</taxon>
        <taxon>Pasteurellaceae</taxon>
        <taxon>Muribacter</taxon>
    </lineage>
</organism>
<proteinExistence type="predicted"/>
<sequence>MKKSLLTAIALFTSFSAVAATTPEQNKAAALAFYEMAFNQHKVKEATEKYVGKEYLQHNPTVADGGQAFIDAFVPFLKAHPKSKAEIKRVMADGDLVMLHVHSTMDENDKGEAVVDIFRFDENGKIVEHWDVIQAVPEKTESGRSMF</sequence>
<evidence type="ECO:0000259" key="2">
    <source>
        <dbReference type="Pfam" id="PF12680"/>
    </source>
</evidence>
<dbReference type="InterPro" id="IPR032710">
    <property type="entry name" value="NTF2-like_dom_sf"/>
</dbReference>
<evidence type="ECO:0000313" key="4">
    <source>
        <dbReference type="Proteomes" id="UP000036270"/>
    </source>
</evidence>
<keyword evidence="4" id="KW-1185">Reference proteome</keyword>